<comment type="caution">
    <text evidence="1">The sequence shown here is derived from an EMBL/GenBank/DDBJ whole genome shotgun (WGS) entry which is preliminary data.</text>
</comment>
<dbReference type="Proteomes" id="UP000054075">
    <property type="component" value="Unassembled WGS sequence"/>
</dbReference>
<gene>
    <name evidence="1" type="ORF">RICGR_0522</name>
</gene>
<dbReference type="EMBL" id="AAQJ02000001">
    <property type="protein sequence ID" value="EDP45717.1"/>
    <property type="molecule type" value="Genomic_DNA"/>
</dbReference>
<dbReference type="AlphaFoldDB" id="A8PLT0"/>
<protein>
    <submittedName>
        <fullName evidence="1">Uncharacterized protein</fullName>
    </submittedName>
</protein>
<name>A8PLT0_9COXI</name>
<reference evidence="1" key="1">
    <citation type="submission" date="2006-04" db="EMBL/GenBank/DDBJ databases">
        <authorList>
            <person name="Seshadri R."/>
            <person name="Federici B.A."/>
        </authorList>
    </citation>
    <scope>NUCLEOTIDE SEQUENCE [LARGE SCALE GENOMIC DNA]</scope>
</reference>
<keyword evidence="2" id="KW-1185">Reference proteome</keyword>
<sequence>MFFKFFMMRFDQSLISQKQQKNKLLNDFKNKLFFKLYFLI</sequence>
<reference evidence="1" key="2">
    <citation type="submission" date="2007-10" db="EMBL/GenBank/DDBJ databases">
        <authorList>
            <person name="Myers G.S."/>
        </authorList>
    </citation>
    <scope>NUCLEOTIDE SEQUENCE [LARGE SCALE GENOMIC DNA]</scope>
</reference>
<evidence type="ECO:0000313" key="2">
    <source>
        <dbReference type="Proteomes" id="UP000054075"/>
    </source>
</evidence>
<evidence type="ECO:0000313" key="1">
    <source>
        <dbReference type="EMBL" id="EDP45717.1"/>
    </source>
</evidence>
<organism evidence="1 2">
    <name type="scientific">Rickettsiella grylli</name>
    <dbReference type="NCBI Taxonomy" id="59196"/>
    <lineage>
        <taxon>Bacteria</taxon>
        <taxon>Pseudomonadati</taxon>
        <taxon>Pseudomonadota</taxon>
        <taxon>Gammaproteobacteria</taxon>
        <taxon>Legionellales</taxon>
        <taxon>Coxiellaceae</taxon>
        <taxon>Rickettsiella</taxon>
    </lineage>
</organism>
<accession>A8PLT0</accession>
<proteinExistence type="predicted"/>